<evidence type="ECO:0000256" key="7">
    <source>
        <dbReference type="SAM" id="Phobius"/>
    </source>
</evidence>
<name>A0A2U1FB33_9PSEU</name>
<dbReference type="PROSITE" id="PS50850">
    <property type="entry name" value="MFS"/>
    <property type="match status" value="1"/>
</dbReference>
<dbReference type="PANTHER" id="PTHR23513">
    <property type="entry name" value="INTEGRAL MEMBRANE EFFLUX PROTEIN-RELATED"/>
    <property type="match status" value="1"/>
</dbReference>
<keyword evidence="10" id="KW-1185">Reference proteome</keyword>
<dbReference type="InterPro" id="IPR010290">
    <property type="entry name" value="TM_effector"/>
</dbReference>
<feature type="transmembrane region" description="Helical" evidence="7">
    <location>
        <begin position="37"/>
        <end position="59"/>
    </location>
</feature>
<feature type="transmembrane region" description="Helical" evidence="7">
    <location>
        <begin position="348"/>
        <end position="369"/>
    </location>
</feature>
<proteinExistence type="predicted"/>
<evidence type="ECO:0000256" key="2">
    <source>
        <dbReference type="ARBA" id="ARBA00022448"/>
    </source>
</evidence>
<feature type="transmembrane region" description="Helical" evidence="7">
    <location>
        <begin position="426"/>
        <end position="443"/>
    </location>
</feature>
<evidence type="ECO:0000256" key="3">
    <source>
        <dbReference type="ARBA" id="ARBA00022475"/>
    </source>
</evidence>
<evidence type="ECO:0000256" key="1">
    <source>
        <dbReference type="ARBA" id="ARBA00004651"/>
    </source>
</evidence>
<dbReference type="RefSeq" id="WP_116708586.1">
    <property type="nucleotide sequence ID" value="NZ_QEKW01000006.1"/>
</dbReference>
<dbReference type="Gene3D" id="1.20.1250.20">
    <property type="entry name" value="MFS general substrate transporter like domains"/>
    <property type="match status" value="1"/>
</dbReference>
<dbReference type="AlphaFoldDB" id="A0A2U1FB33"/>
<feature type="transmembrane region" description="Helical" evidence="7">
    <location>
        <begin position="165"/>
        <end position="185"/>
    </location>
</feature>
<dbReference type="SUPFAM" id="SSF103473">
    <property type="entry name" value="MFS general substrate transporter"/>
    <property type="match status" value="1"/>
</dbReference>
<dbReference type="SUPFAM" id="SSF52540">
    <property type="entry name" value="P-loop containing nucleoside triphosphate hydrolases"/>
    <property type="match status" value="1"/>
</dbReference>
<feature type="domain" description="Major facilitator superfamily (MFS) profile" evidence="8">
    <location>
        <begin position="37"/>
        <end position="448"/>
    </location>
</feature>
<dbReference type="GO" id="GO:0016301">
    <property type="term" value="F:kinase activity"/>
    <property type="evidence" value="ECO:0007669"/>
    <property type="project" value="UniProtKB-KW"/>
</dbReference>
<dbReference type="Proteomes" id="UP000245639">
    <property type="component" value="Unassembled WGS sequence"/>
</dbReference>
<dbReference type="GO" id="GO:0005886">
    <property type="term" value="C:plasma membrane"/>
    <property type="evidence" value="ECO:0007669"/>
    <property type="project" value="UniProtKB-SubCell"/>
</dbReference>
<comment type="subcellular location">
    <subcellularLocation>
        <location evidence="1">Cell membrane</location>
        <topology evidence="1">Multi-pass membrane protein</topology>
    </subcellularLocation>
</comment>
<keyword evidence="9" id="KW-0808">Transferase</keyword>
<gene>
    <name evidence="9" type="ORF">C8D89_10632</name>
</gene>
<keyword evidence="2" id="KW-0813">Transport</keyword>
<keyword evidence="5 7" id="KW-1133">Transmembrane helix</keyword>
<evidence type="ECO:0000313" key="10">
    <source>
        <dbReference type="Proteomes" id="UP000245639"/>
    </source>
</evidence>
<accession>A0A2U1FB33</accession>
<organism evidence="9 10">
    <name type="scientific">Actinomycetospora cinnamomea</name>
    <dbReference type="NCBI Taxonomy" id="663609"/>
    <lineage>
        <taxon>Bacteria</taxon>
        <taxon>Bacillati</taxon>
        <taxon>Actinomycetota</taxon>
        <taxon>Actinomycetes</taxon>
        <taxon>Pseudonocardiales</taxon>
        <taxon>Pseudonocardiaceae</taxon>
        <taxon>Actinomycetospora</taxon>
    </lineage>
</organism>
<dbReference type="InterPro" id="IPR036259">
    <property type="entry name" value="MFS_trans_sf"/>
</dbReference>
<dbReference type="OrthoDB" id="9774907at2"/>
<feature type="transmembrane region" description="Helical" evidence="7">
    <location>
        <begin position="291"/>
        <end position="311"/>
    </location>
</feature>
<keyword evidence="9" id="KW-0418">Kinase</keyword>
<dbReference type="CDD" id="cd06173">
    <property type="entry name" value="MFS_MefA_like"/>
    <property type="match status" value="1"/>
</dbReference>
<dbReference type="InterPro" id="IPR020846">
    <property type="entry name" value="MFS_dom"/>
</dbReference>
<comment type="caution">
    <text evidence="9">The sequence shown here is derived from an EMBL/GenBank/DDBJ whole genome shotgun (WGS) entry which is preliminary data.</text>
</comment>
<feature type="transmembrane region" description="Helical" evidence="7">
    <location>
        <begin position="381"/>
        <end position="406"/>
    </location>
</feature>
<sequence length="675" mass="70735">MIRIDEQHGGAAADAGSGASATHRIRSVLAIRPFRRLWTVTAVASFGDWLSLLALTALATQLTDGYQAQSFALGGVVATKLLPALFMAPLGGVLADKFDRRTVMVTCDVLRASLFLSIPLVGSLWWLFVATFLIELCALCWIPAKDSSVPNLLRRKDQVETANQLSLVMTYGVSVISAAGVFALISKSGNIPGWDPSPTTTAHLALVVNGLAALLIAATVAFRIPEISGRSAERREAAPGLLAMLRDGAQFVSTTPLVRGLVIGIVGAFAAGGAVIASARLYAASLGGGDAAYSLLFIALFTGLALGMATVPRVAQRMPHNRLFGVAIVGAGLSLLTVAVAWHLYLALATVVLVGLFAGTALLTGLTIIGAQVEDAVRGRVVAFVQSIVRVDLLASMSVVPLLVGLVQSRTLTLFGQPAQVDGTRFVLFGAGVVAAAVGVLAYRQMDDRRDRTILADVKRALRRKRHGEPGLLVAVEGASRADTADQSDRLVRWLADQGVDVVLAGRSATDTARISAAVGASGVEGQRARALVAAAVRADVLAHEVLPALRAGKVVVIEGYLDSPLARVGDELDAADLQRLGAWATGSLRPDVTVLLDRDPRVHDATPVTGGIVNAWQVQRTLTEMAAADPGRYVRVDADGSPDEVAARLREVLTPVVERAHTGPLPVQPAPAQH</sequence>
<keyword evidence="6 7" id="KW-0472">Membrane</keyword>
<evidence type="ECO:0000256" key="5">
    <source>
        <dbReference type="ARBA" id="ARBA00022989"/>
    </source>
</evidence>
<feature type="transmembrane region" description="Helical" evidence="7">
    <location>
        <begin position="205"/>
        <end position="225"/>
    </location>
</feature>
<feature type="transmembrane region" description="Helical" evidence="7">
    <location>
        <begin position="260"/>
        <end position="279"/>
    </location>
</feature>
<evidence type="ECO:0000256" key="6">
    <source>
        <dbReference type="ARBA" id="ARBA00023136"/>
    </source>
</evidence>
<dbReference type="PANTHER" id="PTHR23513:SF6">
    <property type="entry name" value="MAJOR FACILITATOR SUPERFAMILY ASSOCIATED DOMAIN-CONTAINING PROTEIN"/>
    <property type="match status" value="1"/>
</dbReference>
<feature type="transmembrane region" description="Helical" evidence="7">
    <location>
        <begin position="71"/>
        <end position="95"/>
    </location>
</feature>
<keyword evidence="4 7" id="KW-0812">Transmembrane</keyword>
<evidence type="ECO:0000313" key="9">
    <source>
        <dbReference type="EMBL" id="PVZ09376.1"/>
    </source>
</evidence>
<keyword evidence="3" id="KW-1003">Cell membrane</keyword>
<dbReference type="InterPro" id="IPR027417">
    <property type="entry name" value="P-loop_NTPase"/>
</dbReference>
<dbReference type="Gene3D" id="3.40.50.300">
    <property type="entry name" value="P-loop containing nucleotide triphosphate hydrolases"/>
    <property type="match status" value="1"/>
</dbReference>
<evidence type="ECO:0000259" key="8">
    <source>
        <dbReference type="PROSITE" id="PS50850"/>
    </source>
</evidence>
<dbReference type="Pfam" id="PF05977">
    <property type="entry name" value="MFS_3"/>
    <property type="match status" value="1"/>
</dbReference>
<feature type="transmembrane region" description="Helical" evidence="7">
    <location>
        <begin position="323"/>
        <end position="342"/>
    </location>
</feature>
<reference evidence="9 10" key="1">
    <citation type="submission" date="2018-04" db="EMBL/GenBank/DDBJ databases">
        <title>Genomic Encyclopedia of Type Strains, Phase IV (KMG-IV): sequencing the most valuable type-strain genomes for metagenomic binning, comparative biology and taxonomic classification.</title>
        <authorList>
            <person name="Goeker M."/>
        </authorList>
    </citation>
    <scope>NUCLEOTIDE SEQUENCE [LARGE SCALE GENOMIC DNA]</scope>
    <source>
        <strain evidence="9 10">DSM 45771</strain>
    </source>
</reference>
<dbReference type="GO" id="GO:0022857">
    <property type="term" value="F:transmembrane transporter activity"/>
    <property type="evidence" value="ECO:0007669"/>
    <property type="project" value="InterPro"/>
</dbReference>
<protein>
    <submittedName>
        <fullName evidence="9">dTMP kinase</fullName>
    </submittedName>
</protein>
<evidence type="ECO:0000256" key="4">
    <source>
        <dbReference type="ARBA" id="ARBA00022692"/>
    </source>
</evidence>
<dbReference type="EMBL" id="QEKW01000006">
    <property type="protein sequence ID" value="PVZ09376.1"/>
    <property type="molecule type" value="Genomic_DNA"/>
</dbReference>
<feature type="transmembrane region" description="Helical" evidence="7">
    <location>
        <begin position="124"/>
        <end position="144"/>
    </location>
</feature>